<protein>
    <recommendedName>
        <fullName evidence="3">DUF4375 domain-containing protein</fullName>
    </recommendedName>
</protein>
<accession>A0A011UAJ9</accession>
<dbReference type="Proteomes" id="UP000021369">
    <property type="component" value="Unassembled WGS sequence"/>
</dbReference>
<sequence>MNSTWSEMKTDLLNKEYLDAEDIFLKVLSEAYRYSTPNAKLFTDLYNWYSCGIEDGMYQFFEFEYRTVESLTDLGVVIKRYLGESAYDIFQKCITELLPLVYDDTPDFDAIDEISEAMDTYFKENERDLLSGIKRYLIEEGDKIAQEIGW</sequence>
<dbReference type="PATRIC" id="fig|1341156.4.peg.2470"/>
<reference evidence="1 2" key="1">
    <citation type="submission" date="2013-06" db="EMBL/GenBank/DDBJ databases">
        <title>Rumen cellulosomics: divergent fiber-degrading strategies revealed by comparative genome-wide analysis of six Ruminococcal strains.</title>
        <authorList>
            <person name="Dassa B."/>
            <person name="Borovok I."/>
            <person name="Lamed R."/>
            <person name="Flint H."/>
            <person name="Yeoman C.J."/>
            <person name="White B."/>
            <person name="Bayer E.A."/>
        </authorList>
    </citation>
    <scope>NUCLEOTIDE SEQUENCE [LARGE SCALE GENOMIC DNA]</scope>
    <source>
        <strain evidence="1 2">SY3</strain>
    </source>
</reference>
<evidence type="ECO:0000313" key="2">
    <source>
        <dbReference type="Proteomes" id="UP000021369"/>
    </source>
</evidence>
<gene>
    <name evidence="1" type="ORF">RASY3_14015</name>
</gene>
<comment type="caution">
    <text evidence="1">The sequence shown here is derived from an EMBL/GenBank/DDBJ whole genome shotgun (WGS) entry which is preliminary data.</text>
</comment>
<evidence type="ECO:0008006" key="3">
    <source>
        <dbReference type="Google" id="ProtNLM"/>
    </source>
</evidence>
<dbReference type="OrthoDB" id="1820424at2"/>
<name>A0A011UAJ9_RUMAL</name>
<dbReference type="AlphaFoldDB" id="A0A011UAJ9"/>
<dbReference type="RefSeq" id="WP_037289200.1">
    <property type="nucleotide sequence ID" value="NZ_JEOB01000004.1"/>
</dbReference>
<evidence type="ECO:0000313" key="1">
    <source>
        <dbReference type="EMBL" id="EXM37624.1"/>
    </source>
</evidence>
<dbReference type="EMBL" id="JEOB01000004">
    <property type="protein sequence ID" value="EXM37624.1"/>
    <property type="molecule type" value="Genomic_DNA"/>
</dbReference>
<keyword evidence="2" id="KW-1185">Reference proteome</keyword>
<proteinExistence type="predicted"/>
<organism evidence="1 2">
    <name type="scientific">Ruminococcus albus SY3</name>
    <dbReference type="NCBI Taxonomy" id="1341156"/>
    <lineage>
        <taxon>Bacteria</taxon>
        <taxon>Bacillati</taxon>
        <taxon>Bacillota</taxon>
        <taxon>Clostridia</taxon>
        <taxon>Eubacteriales</taxon>
        <taxon>Oscillospiraceae</taxon>
        <taxon>Ruminococcus</taxon>
    </lineage>
</organism>